<proteinExistence type="predicted"/>
<dbReference type="Pfam" id="PF10396">
    <property type="entry name" value="TrmE_N"/>
    <property type="match status" value="1"/>
</dbReference>
<dbReference type="EMBL" id="QEFC01001505">
    <property type="protein sequence ID" value="KAE9457432.1"/>
    <property type="molecule type" value="Genomic_DNA"/>
</dbReference>
<keyword evidence="1" id="KW-0732">Signal</keyword>
<dbReference type="InterPro" id="IPR018948">
    <property type="entry name" value="GTP-bd_TrmE_N"/>
</dbReference>
<dbReference type="InterPro" id="IPR027266">
    <property type="entry name" value="TrmE/GcvT-like"/>
</dbReference>
<keyword evidence="4" id="KW-1185">Reference proteome</keyword>
<dbReference type="GO" id="GO:0002098">
    <property type="term" value="P:tRNA wobble uridine modification"/>
    <property type="evidence" value="ECO:0007669"/>
    <property type="project" value="TreeGrafter"/>
</dbReference>
<dbReference type="Proteomes" id="UP000428333">
    <property type="component" value="Linkage Group LG06"/>
</dbReference>
<dbReference type="OrthoDB" id="188276at2759"/>
<accession>A0A6A4LJE6</accession>
<feature type="non-terminal residue" evidence="3">
    <location>
        <position position="1"/>
    </location>
</feature>
<feature type="signal peptide" evidence="1">
    <location>
        <begin position="1"/>
        <end position="21"/>
    </location>
</feature>
<comment type="caution">
    <text evidence="3">The sequence shown here is derived from an EMBL/GenBank/DDBJ whole genome shotgun (WGS) entry which is preliminary data.</text>
</comment>
<reference evidence="3 4" key="1">
    <citation type="journal article" date="2019" name="Genome Biol. Evol.">
        <title>The Rhododendron genome and chromosomal organization provide insight into shared whole-genome duplications across the heath family (Ericaceae).</title>
        <authorList>
            <person name="Soza V.L."/>
            <person name="Lindsley D."/>
            <person name="Waalkes A."/>
            <person name="Ramage E."/>
            <person name="Patwardhan R.P."/>
            <person name="Burton J.N."/>
            <person name="Adey A."/>
            <person name="Kumar A."/>
            <person name="Qiu R."/>
            <person name="Shendure J."/>
            <person name="Hall B."/>
        </authorList>
    </citation>
    <scope>NUCLEOTIDE SEQUENCE [LARGE SCALE GENOMIC DNA]</scope>
    <source>
        <strain evidence="3">RSF 1966-606</strain>
    </source>
</reference>
<sequence>MALLPAFRSLLLNHICRAAAAAAAAAASSSSSSSSRDERLGSSAVNPDQVVAACSSTIAAIVTSLGGPPGAVGIVRLSGPSAVSIVARLYRPTTKKKRNKGKAPDWRPKSHVVEYGVLLDRHENVIDEVCFGNVS</sequence>
<dbReference type="GO" id="GO:0005829">
    <property type="term" value="C:cytosol"/>
    <property type="evidence" value="ECO:0007669"/>
    <property type="project" value="TreeGrafter"/>
</dbReference>
<organism evidence="3 4">
    <name type="scientific">Rhododendron williamsianum</name>
    <dbReference type="NCBI Taxonomy" id="262921"/>
    <lineage>
        <taxon>Eukaryota</taxon>
        <taxon>Viridiplantae</taxon>
        <taxon>Streptophyta</taxon>
        <taxon>Embryophyta</taxon>
        <taxon>Tracheophyta</taxon>
        <taxon>Spermatophyta</taxon>
        <taxon>Magnoliopsida</taxon>
        <taxon>eudicotyledons</taxon>
        <taxon>Gunneridae</taxon>
        <taxon>Pentapetalae</taxon>
        <taxon>asterids</taxon>
        <taxon>Ericales</taxon>
        <taxon>Ericaceae</taxon>
        <taxon>Ericoideae</taxon>
        <taxon>Rhodoreae</taxon>
        <taxon>Rhododendron</taxon>
    </lineage>
</organism>
<evidence type="ECO:0000313" key="4">
    <source>
        <dbReference type="Proteomes" id="UP000428333"/>
    </source>
</evidence>
<dbReference type="PANTHER" id="PTHR42714">
    <property type="entry name" value="TRNA MODIFICATION GTPASE GTPBP3"/>
    <property type="match status" value="1"/>
</dbReference>
<dbReference type="SUPFAM" id="SSF103025">
    <property type="entry name" value="Folate-binding domain"/>
    <property type="match status" value="1"/>
</dbReference>
<dbReference type="Gene3D" id="3.30.1360.120">
    <property type="entry name" value="Probable tRNA modification gtpase trme, domain 1"/>
    <property type="match status" value="1"/>
</dbReference>
<evidence type="ECO:0000256" key="1">
    <source>
        <dbReference type="SAM" id="SignalP"/>
    </source>
</evidence>
<evidence type="ECO:0000313" key="3">
    <source>
        <dbReference type="EMBL" id="KAE9457432.1"/>
    </source>
</evidence>
<name>A0A6A4LJE6_9ERIC</name>
<dbReference type="PANTHER" id="PTHR42714:SF2">
    <property type="entry name" value="TRNA MODIFICATION GTPASE GTPBP3, MITOCHONDRIAL"/>
    <property type="match status" value="1"/>
</dbReference>
<feature type="chain" id="PRO_5025640877" description="GTP-binding protein TrmE N-terminal domain-containing protein" evidence="1">
    <location>
        <begin position="22"/>
        <end position="135"/>
    </location>
</feature>
<evidence type="ECO:0000259" key="2">
    <source>
        <dbReference type="Pfam" id="PF10396"/>
    </source>
</evidence>
<dbReference type="AlphaFoldDB" id="A0A6A4LJE6"/>
<gene>
    <name evidence="3" type="ORF">C3L33_10665</name>
</gene>
<feature type="domain" description="GTP-binding protein TrmE N-terminal" evidence="2">
    <location>
        <begin position="57"/>
        <end position="130"/>
    </location>
</feature>
<protein>
    <recommendedName>
        <fullName evidence="2">GTP-binding protein TrmE N-terminal domain-containing protein</fullName>
    </recommendedName>
</protein>
<dbReference type="GO" id="GO:0030488">
    <property type="term" value="P:tRNA methylation"/>
    <property type="evidence" value="ECO:0007669"/>
    <property type="project" value="TreeGrafter"/>
</dbReference>